<organism evidence="38">
    <name type="scientific">Human immunodeficiency virus type 1</name>
    <name type="common">HIV-1</name>
    <dbReference type="NCBI Taxonomy" id="11676"/>
    <lineage>
        <taxon>Viruses</taxon>
        <taxon>Riboviria</taxon>
        <taxon>Pararnavirae</taxon>
        <taxon>Artverviricota</taxon>
        <taxon>Revtraviricetes</taxon>
        <taxon>Ortervirales</taxon>
        <taxon>Retroviridae</taxon>
        <taxon>Orthoretrovirinae</taxon>
        <taxon>Lentivirus</taxon>
        <taxon>Lentivirus humimdef1</taxon>
    </lineage>
</organism>
<protein>
    <recommendedName>
        <fullName evidence="33">Envelope glycoprotein gp160</fullName>
    </recommendedName>
    <alternativeName>
        <fullName evidence="33">Env polyprotein</fullName>
    </alternativeName>
    <component>
        <recommendedName>
            <fullName evidence="33">Surface protein gp120</fullName>
            <shortName evidence="33">SU</shortName>
        </recommendedName>
        <alternativeName>
            <fullName evidence="33">Glycoprotein 120</fullName>
            <shortName evidence="33">gp120</shortName>
        </alternativeName>
    </component>
    <component>
        <recommendedName>
            <fullName evidence="33">Transmembrane protein gp41</fullName>
            <shortName evidence="33">TM</shortName>
        </recommendedName>
        <alternativeName>
            <fullName evidence="33">Glycoprotein 41</fullName>
            <shortName evidence="33">gp41</shortName>
        </alternativeName>
    </component>
</protein>
<dbReference type="GO" id="GO:0044175">
    <property type="term" value="C:host cell endosome membrane"/>
    <property type="evidence" value="ECO:0007669"/>
    <property type="project" value="UniProtKB-SubCell"/>
</dbReference>
<dbReference type="FunFam" id="2.170.40.20:FF:000001">
    <property type="entry name" value="Envelope glycoprotein gp160"/>
    <property type="match status" value="1"/>
</dbReference>
<keyword evidence="28 33" id="KW-0325">Glycoprotein</keyword>
<evidence type="ECO:0000256" key="20">
    <source>
        <dbReference type="ARBA" id="ARBA00022879"/>
    </source>
</evidence>
<keyword evidence="12 33" id="KW-1162">Viral penetration into host cytoplasm</keyword>
<comment type="subcellular location">
    <subcellularLocation>
        <location evidence="3">Host cell membrane</location>
        <topology evidence="3">Peripheral membrane protein</topology>
    </subcellularLocation>
    <subcellularLocation>
        <location evidence="1">Host cell membrane</location>
        <topology evidence="1">Single-pass type I membrane protein</topology>
    </subcellularLocation>
    <subcellularLocation>
        <location evidence="2">Host endosome membrane</location>
        <topology evidence="2">Peripheral membrane protein</topology>
    </subcellularLocation>
    <subcellularLocation>
        <location evidence="5">Host endosome membrane</location>
        <topology evidence="5">Single-pass type I membrane protein</topology>
    </subcellularLocation>
    <subcellularLocation>
        <location evidence="6">Virion membrane</location>
        <topology evidence="6">Peripheral membrane protein</topology>
    </subcellularLocation>
    <subcellularLocation>
        <location evidence="4">Virion membrane</location>
        <topology evidence="4">Single-pass type I membrane protein</topology>
    </subcellularLocation>
</comment>
<keyword evidence="9 33" id="KW-1032">Host cell membrane</keyword>
<keyword evidence="20 33" id="KW-0261">Viral envelope protein</keyword>
<comment type="subcellular location">
    <molecule>Surface protein gp120</molecule>
    <subcellularLocation>
        <location evidence="33">Virion membrane</location>
        <topology evidence="33">Peripheral membrane protein</topology>
    </subcellularLocation>
    <subcellularLocation>
        <location evidence="33">Host cell membrane</location>
        <topology evidence="33">Peripheral membrane protein</topology>
    </subcellularLocation>
    <subcellularLocation>
        <location evidence="33">Host endosome membrane</location>
        <topology evidence="33">Single-pass type I membrane protein</topology>
    </subcellularLocation>
    <text evidence="33">The surface protein is not anchored to the viral envelope, but associates with the extravirion surface through its binding to TM. It is probably concentrated at the site of budding and incorporated into the virions possibly by contacts between the cytoplasmic tail of Env and the N-terminus of Gag.</text>
</comment>
<dbReference type="InterPro" id="IPR000777">
    <property type="entry name" value="HIV1_Gp120"/>
</dbReference>
<gene>
    <name evidence="33 38" type="primary">env</name>
</gene>
<dbReference type="InterPro" id="IPR000328">
    <property type="entry name" value="GP41-like"/>
</dbReference>
<dbReference type="GO" id="GO:1903911">
    <property type="term" value="P:positive regulation of receptor clustering"/>
    <property type="evidence" value="ECO:0007669"/>
    <property type="project" value="UniProtKB-UniRule"/>
</dbReference>
<evidence type="ECO:0000256" key="6">
    <source>
        <dbReference type="ARBA" id="ARBA00004650"/>
    </source>
</evidence>
<feature type="short sequence motif" description="Di-leucine internalization motif" evidence="33">
    <location>
        <begin position="865"/>
        <end position="866"/>
    </location>
</feature>
<keyword evidence="24 33" id="KW-0175">Coiled coil</keyword>
<evidence type="ECO:0000256" key="12">
    <source>
        <dbReference type="ARBA" id="ARBA00022595"/>
    </source>
</evidence>
<evidence type="ECO:0000256" key="34">
    <source>
        <dbReference type="RuleBase" id="RU363095"/>
    </source>
</evidence>
<evidence type="ECO:0000256" key="5">
    <source>
        <dbReference type="ARBA" id="ARBA00004578"/>
    </source>
</evidence>
<dbReference type="EMBL" id="MT307393">
    <property type="protein sequence ID" value="QOL02941.1"/>
    <property type="molecule type" value="Genomic_RNA"/>
</dbReference>
<evidence type="ECO:0000256" key="32">
    <source>
        <dbReference type="ARBA" id="ARBA00062028"/>
    </source>
</evidence>
<feature type="transmembrane region" description="Helical" evidence="34">
    <location>
        <begin position="688"/>
        <end position="715"/>
    </location>
</feature>
<comment type="domain">
    <text evidence="33">The CD4-binding region is targeted by the antibody b12.</text>
</comment>
<evidence type="ECO:0000256" key="9">
    <source>
        <dbReference type="ARBA" id="ARBA00022511"/>
    </source>
</evidence>
<dbReference type="Pfam" id="PF00517">
    <property type="entry name" value="GP41"/>
    <property type="match status" value="1"/>
</dbReference>
<evidence type="ECO:0000256" key="21">
    <source>
        <dbReference type="ARBA" id="ARBA00022890"/>
    </source>
</evidence>
<comment type="function">
    <text evidence="33">Transmembrane protein gp41: Acts as a class I viral fusion protein. Under the current model, the protein has at least 3 conformational states: pre-fusion native state, pre-hairpin intermediate state, and post-fusion hairpin state. During fusion of viral and target intracellular membranes, the coiled coil regions (heptad repeats) assume a trimer-of-hairpins structure, positioning the fusion peptide in close proximity to the C-terminal region of the ectodomain. The formation of this structure appears to drive apposition and subsequent fusion of viral and target cell membranes. Complete fusion occurs in host cell endosomes and is dynamin-dependent, however some lipid transfer might occur at the plasma membrane. The virus undergoes clathrin-dependent internalization long before endosomal fusion, thus minimizing the surface exposure of conserved viral epitopes during fusion and reducing the efficacy of inhibitors targeting these epitopes. Membranes fusion leads to delivery of the nucleocapsid into the cytoplasm.</text>
</comment>
<proteinExistence type="inferred from homology"/>
<keyword evidence="26 33" id="KW-0564">Palmitate</keyword>
<comment type="PTM">
    <text evidence="33">Highly glycosylated by host. The high number of glycan on the protein is reffered to as 'glycan shield' because it contributes to hide protein sequence from adaptive immune system.</text>
</comment>
<dbReference type="InterPro" id="IPR036377">
    <property type="entry name" value="Gp120_core_sf"/>
</dbReference>
<keyword evidence="16 33" id="KW-0732">Signal</keyword>
<comment type="subunit">
    <text evidence="33">The mature envelope protein (Env) consists of a homotrimer of non-covalently associated gp120-gp41 heterodimers. The resulting complex protrudes from the virus surface as a spike. There seems to be as few as 10 spikes on the average virion. Surface protein gp120 interacts with host CD4, CCR5 and CXCR4. Gp120 also interacts with the C-type lectins CD209/DC-SIGN and CLEC4M/DC-SIGNR (collectively referred to as DC-SIGN(R)). Gp120 and gp41 interact with GalCer. Gp120 interacts with host ITGA4/ITGB7 complex; on CD4+ T-cells, this interaction results in rapid activation of integrin ITGAL/LFA-1, which facilitates efficient cell-to-cell spreading of HIV-1. Gp120 interacts with cell-associated heparan sulfate; this interaction increases virus infectivity on permissive cells and may be involved in infection of CD4- cells.</text>
</comment>
<dbReference type="Gene3D" id="2.170.40.20">
    <property type="entry name" value="Human immunodeficiency virus 1, Gp160, envelope glycoprotein"/>
    <property type="match status" value="2"/>
</dbReference>
<evidence type="ECO:0000256" key="16">
    <source>
        <dbReference type="ARBA" id="ARBA00022729"/>
    </source>
</evidence>
<keyword evidence="10 33" id="KW-1165">Clathrin-mediated endocytosis of virus by host</keyword>
<dbReference type="Pfam" id="PF00516">
    <property type="entry name" value="GP120"/>
    <property type="match status" value="1"/>
</dbReference>
<evidence type="ECO:0000256" key="29">
    <source>
        <dbReference type="ARBA" id="ARBA00023280"/>
    </source>
</evidence>
<keyword evidence="7 33" id="KW-1168">Fusion of virus membrane with host membrane</keyword>
<comment type="subunit">
    <text evidence="32">The mature envelope protein (Env) consists of a homotrimer of non-covalently associated gp120-gp41 heterodimers. The resulting complex protrudes from the virus surface as a spike. There seems to be as few as 10 spikes on the average virion. Interacts with host CD4, CCR5 and CXCR4. Gp120 also interacts with the C-type lectins CD209/DC-SIGN and CLEC4M/DC-SIGNR (collectively referred to as DC-SIGN(R)). Gp120 and gp41 interact with GalCer. Gp120 interacts with host ITGA4/ITGB7 complex; on CD4+ T-cells, this interaction results in rapid activation of integrin ITGAL/LFA-1, which facilitates efficient cell-to-cell spreading of HIV-1. Gp120 interacts with cell-associated heparan sulfate; this interaction increases virus infectivity on permissive cells and may be involved in infection of CD4- cells.</text>
</comment>
<dbReference type="GO" id="GO:0016020">
    <property type="term" value="C:membrane"/>
    <property type="evidence" value="ECO:0007669"/>
    <property type="project" value="UniProtKB-UniRule"/>
</dbReference>
<comment type="caution">
    <text evidence="33 34">Lacks conserved residue(s) required for the propagation of feature annotation.</text>
</comment>
<feature type="region of interest" description="Immunosuppression" evidence="33">
    <location>
        <begin position="583"/>
        <end position="601"/>
    </location>
</feature>
<feature type="disulfide bond" evidence="33">
    <location>
        <begin position="607"/>
        <end position="613"/>
    </location>
</feature>
<feature type="region of interest" description="Fusion peptide" evidence="33">
    <location>
        <begin position="521"/>
        <end position="541"/>
    </location>
</feature>
<feature type="region of interest" description="Disordered" evidence="35">
    <location>
        <begin position="729"/>
        <end position="755"/>
    </location>
</feature>
<evidence type="ECO:0000256" key="14">
    <source>
        <dbReference type="ARBA" id="ARBA00022692"/>
    </source>
</evidence>
<dbReference type="GO" id="GO:0052031">
    <property type="term" value="P:symbiont-mediated perturbation of host defense response"/>
    <property type="evidence" value="ECO:0007669"/>
    <property type="project" value="UniProtKB-UniRule"/>
</dbReference>
<dbReference type="Gene3D" id="1.20.5.490">
    <property type="entry name" value="Single helix bin"/>
    <property type="match status" value="1"/>
</dbReference>
<keyword evidence="31 33" id="KW-1160">Virus entry into host cell</keyword>
<feature type="site" description="Cleavage; by host furin" evidence="33">
    <location>
        <begin position="520"/>
        <end position="521"/>
    </location>
</feature>
<feature type="short sequence motif" description="YXXL motif; contains endocytosis signal" evidence="33">
    <location>
        <begin position="722"/>
        <end position="725"/>
    </location>
</feature>
<comment type="domain">
    <text evidence="33">The membrane proximal external region (MPER) present in gp41 is a tryptophan-rich region recognized by the antibodies 2F5, Z13, and 4E10. MPER seems to play a role in fusion.</text>
</comment>
<feature type="transmembrane region" description="Helical" evidence="34">
    <location>
        <begin position="521"/>
        <end position="544"/>
    </location>
</feature>
<dbReference type="Gene3D" id="1.10.287.210">
    <property type="match status" value="1"/>
</dbReference>
<dbReference type="GO" id="GO:0019064">
    <property type="term" value="P:fusion of virus membrane with host plasma membrane"/>
    <property type="evidence" value="ECO:0007669"/>
    <property type="project" value="UniProtKB-UniRule"/>
</dbReference>
<keyword evidence="21 33" id="KW-1164">Virus endocytosis by host</keyword>
<dbReference type="FunFam" id="2.170.40.20:FF:000003">
    <property type="entry name" value="Envelope glycoprotein gp160"/>
    <property type="match status" value="1"/>
</dbReference>
<feature type="coiled-coil region" evidence="33">
    <location>
        <begin position="643"/>
        <end position="677"/>
    </location>
</feature>
<comment type="miscellaneous">
    <text evidence="33">HIV-1 lineages are divided in three main groups, M (for Major), O (for Outlier), and N (for New, or Non-M, Non-O). The vast majority of strains found worldwide belong to the group M. Group O seems to be endemic to and largely confined to Cameroon and neighboring countries in West Central Africa, where these viruses represent a small minority of HIV-1 strains. The group N is represented by a limited number of isolates from Cameroonian persons. The group M is further subdivided in 9 clades or subtypes (A to D, F to H, J and K).</text>
</comment>
<keyword evidence="19 33" id="KW-1043">Host membrane</keyword>
<comment type="PTM">
    <text evidence="33">Palmitoylation of the transmembrane protein and of Env polyprotein (prior to its proteolytic cleavage) is essential for their association with host cell membrane lipid rafts. Palmitoylation is therefore required for envelope trafficking to classical lipid rafts, but not for viral replication.</text>
</comment>
<comment type="function">
    <text evidence="33">Surface protein gp120: Attaches the virus to the host lymphoid cell by binding to the primary receptor CD4. This interaction induces a structural rearrangement creating a high affinity binding site for a chemokine coreceptor like CXCR4 and/or CCR5. Acts as a ligand for CD209/DC-SIGN and CLEC4M/DC-SIGNR, which are respectively found on dendritic cells (DCs), and on endothelial cells of liver sinusoids and lymph node sinuses. These interactions allow capture of viral particles at mucosal surfaces by these cells and subsequent transmission to permissive cells. HIV subverts the migration properties of dendritic cells to gain access to CD4+ T-cells in lymph nodes. Virus transmission to permissive T-cells occurs either in trans (without DCs infection, through viral capture and transmission), or in cis (following DCs productive infection, through the usual CD4-gp120 interaction), thereby inducing a robust infection. In trans infection, bound virions remain infectious over days and it is proposed that they are not degraded, but protected in non-lysosomal acidic organelles within the DCs close to the cell membrane thus contributing to the viral infectious potential during DCs' migration from the periphery to the lymphoid tissues. On arrival at lymphoid tissues, intact virions recycle back to DCs' cell surface allowing virus transmission to CD4+ T-cells.</text>
</comment>
<feature type="disulfide bond" evidence="33">
    <location>
        <begin position="222"/>
        <end position="251"/>
    </location>
</feature>
<feature type="chain" id="PRO_5029985066" description="Envelope glycoprotein gp160" evidence="33">
    <location>
        <begin position="32"/>
        <end position="866"/>
    </location>
</feature>
<dbReference type="GO" id="GO:0019062">
    <property type="term" value="P:virion attachment to host cell"/>
    <property type="evidence" value="ECO:0007669"/>
    <property type="project" value="UniProtKB-UniRule"/>
</dbReference>
<dbReference type="FunFam" id="1.20.5.490:FF:000001">
    <property type="entry name" value="Envelope glycoprotein gp160"/>
    <property type="match status" value="1"/>
</dbReference>
<keyword evidence="30 33" id="KW-0449">Lipoprotein</keyword>
<organismHost>
    <name type="scientific">Homo sapiens</name>
    <name type="common">Human</name>
    <dbReference type="NCBI Taxonomy" id="9606"/>
</organismHost>
<dbReference type="SUPFAM" id="SSF56502">
    <property type="entry name" value="gp120 core"/>
    <property type="match status" value="2"/>
</dbReference>
<evidence type="ECO:0000256" key="7">
    <source>
        <dbReference type="ARBA" id="ARBA00022506"/>
    </source>
</evidence>
<dbReference type="FunFam" id="1.10.287.210:FF:000001">
    <property type="entry name" value="Envelope glycoprotein gp160"/>
    <property type="match status" value="1"/>
</dbReference>
<evidence type="ECO:0000256" key="3">
    <source>
        <dbReference type="ARBA" id="ARBA00004505"/>
    </source>
</evidence>
<evidence type="ECO:0000256" key="28">
    <source>
        <dbReference type="ARBA" id="ARBA00023180"/>
    </source>
</evidence>
<dbReference type="HAMAP" id="MF_04083">
    <property type="entry name" value="HIV_ENV"/>
    <property type="match status" value="1"/>
</dbReference>
<accession>A0A7L9QJL1</accession>
<comment type="similarity">
    <text evidence="33">Belongs to the HIV-1 env protein family.</text>
</comment>
<dbReference type="GO" id="GO:1903908">
    <property type="term" value="P:positive regulation of plasma membrane raft polarization"/>
    <property type="evidence" value="ECO:0007669"/>
    <property type="project" value="UniProtKB-UniRule"/>
</dbReference>
<evidence type="ECO:0000256" key="17">
    <source>
        <dbReference type="ARBA" id="ARBA00022804"/>
    </source>
</evidence>
<evidence type="ECO:0000259" key="36">
    <source>
        <dbReference type="Pfam" id="PF00516"/>
    </source>
</evidence>
<feature type="region of interest" description="CD4-binding loop" evidence="33">
    <location>
        <begin position="365"/>
        <end position="375"/>
    </location>
</feature>
<dbReference type="GO" id="GO:0039654">
    <property type="term" value="P:fusion of virus membrane with host endosome membrane"/>
    <property type="evidence" value="ECO:0007669"/>
    <property type="project" value="UniProtKB-UniRule"/>
</dbReference>
<evidence type="ECO:0000256" key="24">
    <source>
        <dbReference type="ARBA" id="ARBA00023054"/>
    </source>
</evidence>
<keyword evidence="22 33" id="KW-1133">Transmembrane helix</keyword>
<evidence type="ECO:0000256" key="22">
    <source>
        <dbReference type="ARBA" id="ARBA00022989"/>
    </source>
</evidence>
<keyword evidence="14 33" id="KW-0812">Transmembrane</keyword>
<evidence type="ECO:0000256" key="10">
    <source>
        <dbReference type="ARBA" id="ARBA00022570"/>
    </source>
</evidence>
<evidence type="ECO:0000256" key="33">
    <source>
        <dbReference type="HAMAP-Rule" id="MF_04083"/>
    </source>
</evidence>
<dbReference type="GO" id="GO:0019082">
    <property type="term" value="P:viral protein processing"/>
    <property type="evidence" value="ECO:0007669"/>
    <property type="project" value="UniProtKB-UniRule"/>
</dbReference>
<evidence type="ECO:0000256" key="1">
    <source>
        <dbReference type="ARBA" id="ARBA00004402"/>
    </source>
</evidence>
<keyword evidence="23 33" id="KW-1039">Host endosome</keyword>
<dbReference type="GO" id="GO:0075512">
    <property type="term" value="P:clathrin-dependent endocytosis of virus by host cell"/>
    <property type="evidence" value="ECO:0007669"/>
    <property type="project" value="UniProtKB-UniRule"/>
</dbReference>
<sequence>MRVRGIRRNCQRLWTWGMMLLGILMISNATEKLWVTVYYGVPVWKEANTTLFCASDAKAYDTEVHNVWATHACVPTDPNPQEVVLINVTEYFNMWKNNMVEQMHEDIISLWDQSLKPCVKLTPLCVTLNCTNVTLTNTTSSDWVKEEMKNCSFNVTTNMRDKVQKEYALMYRLDIVQIERDKDNSSTNYSSSTNYRLTRCNASVITQACPKISFEPIPIHYCAPAGFAILKCNNKTFDGKGPCKSVSTVQCTHGIRPVISTQLLLNGSLAEEGVVIRSENFTNNAKTIIVQLSKSIKINCTRPNNIKKGIPIHPGRAFYTTKQIIGDIRQAHCNISKQEWNNTLIQVVAKLRKQFGNKTIIFNRPSGGDLEIVMHSFNCGGEFFYCNTTQLFNSTWFNNTWNSTWDNGTWNDDSVGNTSESFTLPCRIRQIVNMWQEVGKAMYAPPINGQIKCSSNITGLLLTRDGGNNDTANNETFRPGGGNMKDNWRSELYKYKVVKIEPLGIAPTQARRRVVQREKRALGIGALFLGFLGAAGSTMGAASLTLTVQTRQLLSGIVQQQNNLLRAIEAQQHLLQLTVWGIKQLQARVLAVERYLRDQQLLGIWGCSGKLICTTNVPWNASWSGNKSLDDIWNNMTWMQWEKEIDNYTELIYTLLEQSQNQQEKNEQELLALDKWASLWNWFDITSWLWYIKIFIMIVGGLIGLRIVFAVLSIVNRVRQGYSPLSLQTHLPVPRGPDRPGGIEEEGGERDRDTSGQSVDGFLTIIWIDLRSLCLFSYHRLRDLLLIVTRVLELLGRRGWEALKYCWNLLQYWSQELKNSAVSLFNATAIAVAEGTDRIIELVQRAGRAILHVPRRIRQGLERALL</sequence>
<evidence type="ECO:0000256" key="23">
    <source>
        <dbReference type="ARBA" id="ARBA00023046"/>
    </source>
</evidence>
<keyword evidence="17 33" id="KW-1161">Viral attachment to host cell</keyword>
<comment type="miscellaneous">
    <text evidence="33">Inhibitors targeting HIV-1 viral envelope proteins are used as antiretroviral drugs. Attachment of virions to the cell surface via non-specific interactions and CD4 binding can be blocked by inhibitors that include cyanovirin-N, cyclotriazadisulfonamide analogs, PRO 2000, TNX 355 and PRO 542. In addition, BMS 806 can block CD4-induced conformational changes. Env interactions with the coreceptor molecules can be targeted by CCR5 antagonists including SCH-D, maraviroc (UK 427857) and aplaviroc (GW 873140), and the CXCR4 antagonist AMD 070. Fusion of viral and cellular membranes can be inhibited by peptides such as enfuvirtide and tifuvirtide (T 1249). Resistance to inhibitors associated with mutations in Env are observed. Most of the time, single mutations confer only a modest reduction in drug susceptibility. Combination of several mutations is usually required to develop a high-level drug resistance.</text>
</comment>
<dbReference type="GO" id="GO:0020002">
    <property type="term" value="C:host cell plasma membrane"/>
    <property type="evidence" value="ECO:0007669"/>
    <property type="project" value="UniProtKB-SubCell"/>
</dbReference>
<comment type="domain">
    <text evidence="33 34">The 17 amino acids long immunosuppressive region is present in many retroviral envelope proteins. Synthetic peptides derived from this relatively conserved sequence inhibit immune function in vitro and in vivo.</text>
</comment>
<evidence type="ECO:0000256" key="4">
    <source>
        <dbReference type="ARBA" id="ARBA00004563"/>
    </source>
</evidence>
<dbReference type="SUPFAM" id="SSF58069">
    <property type="entry name" value="Virus ectodomain"/>
    <property type="match status" value="1"/>
</dbReference>
<name>A0A7L9QJL1_HV1</name>
<dbReference type="GO" id="GO:0005198">
    <property type="term" value="F:structural molecule activity"/>
    <property type="evidence" value="ECO:0007669"/>
    <property type="project" value="UniProtKB-UniRule"/>
</dbReference>
<dbReference type="CDD" id="cd09909">
    <property type="entry name" value="HIV-1-like_HR1-HR2"/>
    <property type="match status" value="1"/>
</dbReference>
<reference evidence="38" key="1">
    <citation type="journal article" date="2020" name="Elife">
        <title>The HIV-1 latent reservoir is largely sensitive to circulating T cells.</title>
        <authorList>
            <person name="Warren J.A."/>
            <person name="Zhou S."/>
            <person name="Xu Y."/>
            <person name="Moeser M.J."/>
            <person name="MacMillan D.R."/>
            <person name="Council O."/>
            <person name="Kirchherr J."/>
            <person name="Sung J.M."/>
            <person name="Roan N."/>
            <person name="Adimora A.A."/>
            <person name="Joseph S."/>
            <person name="Kuruc J.D."/>
            <person name="Gay C.L."/>
            <person name="Margolis D.M."/>
            <person name="Archin N."/>
            <person name="Brumme Z.L."/>
            <person name="Swanstrom R."/>
            <person name="Goonetilleke N."/>
        </authorList>
    </citation>
    <scope>NUCLEOTIDE SEQUENCE</scope>
    <source>
        <strain evidence="38">00531-PH329-W1-3half-2</strain>
    </source>
</reference>
<comment type="PTM">
    <text evidence="33">Specific enzymatic cleavages in vivo yield mature proteins. Envelope glycoproteins are synthesized as a inactive precursor that is heavily N-glycosylated and processed likely by host cell furin in the Golgi to yield the mature SU and TM proteins. The cleavage site between SU and TM requires the minimal sequence [KR]-X-[KR]-R. About 2 of the 9 disulfide bonds of gp41 are reduced by P4HB/PDI, following binding to CD4 receptor.</text>
</comment>
<evidence type="ECO:0000256" key="25">
    <source>
        <dbReference type="ARBA" id="ARBA00023136"/>
    </source>
</evidence>
<dbReference type="InterPro" id="IPR037527">
    <property type="entry name" value="Gp160"/>
</dbReference>
<evidence type="ECO:0000256" key="35">
    <source>
        <dbReference type="SAM" id="MobiDB-lite"/>
    </source>
</evidence>
<evidence type="ECO:0000256" key="26">
    <source>
        <dbReference type="ARBA" id="ARBA00023139"/>
    </source>
</evidence>
<evidence type="ECO:0000256" key="31">
    <source>
        <dbReference type="ARBA" id="ARBA00023296"/>
    </source>
</evidence>
<evidence type="ECO:0000256" key="30">
    <source>
        <dbReference type="ARBA" id="ARBA00023288"/>
    </source>
</evidence>
<evidence type="ECO:0000256" key="8">
    <source>
        <dbReference type="ARBA" id="ARBA00022510"/>
    </source>
</evidence>
<feature type="disulfide bond" evidence="33">
    <location>
        <begin position="53"/>
        <end position="73"/>
    </location>
</feature>
<dbReference type="GO" id="GO:0019031">
    <property type="term" value="C:viral envelope"/>
    <property type="evidence" value="ECO:0007669"/>
    <property type="project" value="UniProtKB-KW"/>
</dbReference>
<evidence type="ECO:0000256" key="27">
    <source>
        <dbReference type="ARBA" id="ARBA00023157"/>
    </source>
</evidence>
<keyword evidence="25 33" id="KW-0472">Membrane</keyword>
<keyword evidence="15 33" id="KW-0053">Apoptosis</keyword>
<evidence type="ECO:0000256" key="19">
    <source>
        <dbReference type="ARBA" id="ARBA00022870"/>
    </source>
</evidence>
<feature type="domain" description="Retroviral envelope protein GP41-like" evidence="37">
    <location>
        <begin position="539"/>
        <end position="728"/>
    </location>
</feature>
<feature type="region of interest" description="MPER; binding to GalCer" evidence="33">
    <location>
        <begin position="672"/>
        <end position="693"/>
    </location>
</feature>
<evidence type="ECO:0000256" key="18">
    <source>
        <dbReference type="ARBA" id="ARBA00022844"/>
    </source>
</evidence>
<keyword evidence="29 33" id="KW-0899">Viral immunoevasion</keyword>
<comment type="domain">
    <text evidence="33">Some of the most genetically diverse regions of the viral genome are present in Env. They are called variable regions 1 through 5 (V1 through V5). Coreceptor usage of gp120 is determined mainly by the primary structure of the third variable region (V3) in the outer domain of gp120. The sequence of V3 determines which coreceptor, CCR5 and/or CXCR4 (corresponding to R5/macrophage, X4/T cell and R5X4/T cell and macrophage tropism), is used to trigger the fusion potential of the Env complex, and hence which cells the virus can infect. Binding to CCR5 involves a region adjacent in addition to V3.</text>
</comment>
<keyword evidence="27 33" id="KW-1015">Disulfide bond</keyword>
<evidence type="ECO:0000256" key="13">
    <source>
        <dbReference type="ARBA" id="ARBA00022685"/>
    </source>
</evidence>
<dbReference type="GO" id="GO:0055036">
    <property type="term" value="C:virion membrane"/>
    <property type="evidence" value="ECO:0007669"/>
    <property type="project" value="UniProtKB-SubCell"/>
</dbReference>
<comment type="function">
    <text evidence="33">Envelope glycoprotein gp160: Oligomerizes in the host endoplasmic reticulum into predominantly trimers. In a second time, gp160 transits in the host Golgi, where glycosylation is completed. The precursor is then proteolytically cleaved in the trans-Golgi and thereby activated by cellular furin or furin-like proteases to produce gp120 and gp41.</text>
</comment>
<keyword evidence="11 33" id="KW-0945">Host-virus interaction</keyword>
<evidence type="ECO:0000313" key="38">
    <source>
        <dbReference type="EMBL" id="QOL02941.1"/>
    </source>
</evidence>
<comment type="domain">
    <text evidence="33">The YXXL motif is involved in determining the exact site of viral release at the surface of infected mononuclear cells and promotes endocytosis. YXXL and di-leucine endocytosis motifs interact directly or indirectly with the clathrin adapter complexes, opperate independently, and their activities are not additive.</text>
</comment>
<feature type="topological domain" description="Cytoplasmic" evidence="33">
    <location>
        <begin position="716"/>
        <end position="866"/>
    </location>
</feature>
<feature type="lipid moiety-binding region" description="S-palmitoyl cysteine; by host" evidence="33">
    <location>
        <position position="774"/>
    </location>
</feature>
<feature type="chain" id="PRO_5029985067" description="Transmembrane protein gp41" evidence="33">
    <location>
        <begin position="521"/>
        <end position="866"/>
    </location>
</feature>
<evidence type="ECO:0000259" key="37">
    <source>
        <dbReference type="Pfam" id="PF00517"/>
    </source>
</evidence>
<evidence type="ECO:0000256" key="11">
    <source>
        <dbReference type="ARBA" id="ARBA00022581"/>
    </source>
</evidence>
<keyword evidence="8 33" id="KW-1170">Fusion of virus membrane with host endosomal membrane</keyword>
<feature type="domain" description="Human immunodeficiency virus 1 envelope glycoprotein Gp120" evidence="36">
    <location>
        <begin position="136"/>
        <end position="520"/>
    </location>
</feature>
<keyword evidence="13 33" id="KW-0165">Cleavage on pair of basic residues</keyword>
<feature type="disulfide bond" evidence="33">
    <location>
        <begin position="232"/>
        <end position="243"/>
    </location>
</feature>
<evidence type="ECO:0000256" key="15">
    <source>
        <dbReference type="ARBA" id="ARBA00022703"/>
    </source>
</evidence>
<keyword evidence="18 33" id="KW-0946">Virion</keyword>
<comment type="subcellular location">
    <molecule>Transmembrane protein gp41</molecule>
    <subcellularLocation>
        <location evidence="33">Virion membrane</location>
        <topology evidence="33">Single-pass type I membrane protein</topology>
    </subcellularLocation>
    <subcellularLocation>
        <location evidence="33">Host cell membrane</location>
        <topology evidence="33">Single-pass type I membrane protein</topology>
    </subcellularLocation>
    <subcellularLocation>
        <location evidence="33">Host endosome membrane</location>
        <topology evidence="33">Single-pass type I membrane protein</topology>
    </subcellularLocation>
    <text evidence="33">It is probably concentrated at the site of budding and incorporated into the virions possibly by contacts between the cytoplasmic tail of Env and the N-terminus of Gag.</text>
</comment>
<evidence type="ECO:0000256" key="2">
    <source>
        <dbReference type="ARBA" id="ARBA00004433"/>
    </source>
</evidence>